<evidence type="ECO:0000313" key="2">
    <source>
        <dbReference type="Proteomes" id="UP000324222"/>
    </source>
</evidence>
<sequence>MLTVVGVGGVEAELGGCVPLHHLPLFYNRRWNHKPPEQTHAVSLWAEGLSARPYQSLFRLRETDGRLLTDTRALFWSTHGCQSGSGQRVTRAGRQIALDESV</sequence>
<name>A0A5B7DBJ6_PORTR</name>
<evidence type="ECO:0000313" key="1">
    <source>
        <dbReference type="EMBL" id="MPC18691.1"/>
    </source>
</evidence>
<dbReference type="AlphaFoldDB" id="A0A5B7DBJ6"/>
<dbReference type="EMBL" id="VSRR010000703">
    <property type="protein sequence ID" value="MPC18691.1"/>
    <property type="molecule type" value="Genomic_DNA"/>
</dbReference>
<dbReference type="Proteomes" id="UP000324222">
    <property type="component" value="Unassembled WGS sequence"/>
</dbReference>
<reference evidence="1 2" key="1">
    <citation type="submission" date="2019-05" db="EMBL/GenBank/DDBJ databases">
        <title>Another draft genome of Portunus trituberculatus and its Hox gene families provides insights of decapod evolution.</title>
        <authorList>
            <person name="Jeong J.-H."/>
            <person name="Song I."/>
            <person name="Kim S."/>
            <person name="Choi T."/>
            <person name="Kim D."/>
            <person name="Ryu S."/>
            <person name="Kim W."/>
        </authorList>
    </citation>
    <scope>NUCLEOTIDE SEQUENCE [LARGE SCALE GENOMIC DNA]</scope>
    <source>
        <tissue evidence="1">Muscle</tissue>
    </source>
</reference>
<comment type="caution">
    <text evidence="1">The sequence shown here is derived from an EMBL/GenBank/DDBJ whole genome shotgun (WGS) entry which is preliminary data.</text>
</comment>
<accession>A0A5B7DBJ6</accession>
<proteinExistence type="predicted"/>
<gene>
    <name evidence="1" type="ORF">E2C01_011587</name>
</gene>
<protein>
    <submittedName>
        <fullName evidence="1">Uncharacterized protein</fullName>
    </submittedName>
</protein>
<organism evidence="1 2">
    <name type="scientific">Portunus trituberculatus</name>
    <name type="common">Swimming crab</name>
    <name type="synonym">Neptunus trituberculatus</name>
    <dbReference type="NCBI Taxonomy" id="210409"/>
    <lineage>
        <taxon>Eukaryota</taxon>
        <taxon>Metazoa</taxon>
        <taxon>Ecdysozoa</taxon>
        <taxon>Arthropoda</taxon>
        <taxon>Crustacea</taxon>
        <taxon>Multicrustacea</taxon>
        <taxon>Malacostraca</taxon>
        <taxon>Eumalacostraca</taxon>
        <taxon>Eucarida</taxon>
        <taxon>Decapoda</taxon>
        <taxon>Pleocyemata</taxon>
        <taxon>Brachyura</taxon>
        <taxon>Eubrachyura</taxon>
        <taxon>Portunoidea</taxon>
        <taxon>Portunidae</taxon>
        <taxon>Portuninae</taxon>
        <taxon>Portunus</taxon>
    </lineage>
</organism>
<keyword evidence="2" id="KW-1185">Reference proteome</keyword>